<keyword evidence="8" id="KW-0539">Nucleus</keyword>
<dbReference type="PANTHER" id="PTHR10682">
    <property type="entry name" value="POLY A POLYMERASE"/>
    <property type="match status" value="1"/>
</dbReference>
<evidence type="ECO:0000256" key="3">
    <source>
        <dbReference type="ARBA" id="ARBA00012388"/>
    </source>
</evidence>
<dbReference type="GO" id="GO:0003723">
    <property type="term" value="F:RNA binding"/>
    <property type="evidence" value="ECO:0007669"/>
    <property type="project" value="InterPro"/>
</dbReference>
<dbReference type="GO" id="GO:0031123">
    <property type="term" value="P:RNA 3'-end processing"/>
    <property type="evidence" value="ECO:0007669"/>
    <property type="project" value="InterPro"/>
</dbReference>
<accession>A0A6V7V4I0</accession>
<dbReference type="GO" id="GO:0005524">
    <property type="term" value="F:ATP binding"/>
    <property type="evidence" value="ECO:0007669"/>
    <property type="project" value="UniProtKB-KW"/>
</dbReference>
<comment type="caution">
    <text evidence="11">The sequence shown here is derived from an EMBL/GenBank/DDBJ whole genome shotgun (WGS) entry which is preliminary data.</text>
</comment>
<dbReference type="InterPro" id="IPR007012">
    <property type="entry name" value="PolA_pol_cen_dom"/>
</dbReference>
<protein>
    <recommendedName>
        <fullName evidence="3">polynucleotide adenylyltransferase</fullName>
        <ecNumber evidence="3">2.7.7.19</ecNumber>
    </recommendedName>
</protein>
<dbReference type="AlphaFoldDB" id="A0A6V7V4I0"/>
<dbReference type="EC" id="2.7.7.19" evidence="3"/>
<name>A0A6V7V4I0_MELEN</name>
<evidence type="ECO:0000256" key="6">
    <source>
        <dbReference type="ARBA" id="ARBA00022741"/>
    </source>
</evidence>
<feature type="domain" description="Poly(A) polymerase central" evidence="10">
    <location>
        <begin position="288"/>
        <end position="345"/>
    </location>
</feature>
<evidence type="ECO:0000313" key="11">
    <source>
        <dbReference type="EMBL" id="CAD2169910.1"/>
    </source>
</evidence>
<dbReference type="OrthoDB" id="6233852at2759"/>
<dbReference type="Pfam" id="PF04928">
    <property type="entry name" value="PAP_central"/>
    <property type="match status" value="2"/>
</dbReference>
<dbReference type="GO" id="GO:0005634">
    <property type="term" value="C:nucleus"/>
    <property type="evidence" value="ECO:0007669"/>
    <property type="project" value="UniProtKB-SubCell"/>
</dbReference>
<dbReference type="EMBL" id="CAJEWN010000160">
    <property type="protein sequence ID" value="CAD2169910.1"/>
    <property type="molecule type" value="Genomic_DNA"/>
</dbReference>
<evidence type="ECO:0000259" key="10">
    <source>
        <dbReference type="Pfam" id="PF04928"/>
    </source>
</evidence>
<reference evidence="11 12" key="1">
    <citation type="submission" date="2020-08" db="EMBL/GenBank/DDBJ databases">
        <authorList>
            <person name="Koutsovoulos G."/>
            <person name="Danchin GJ E."/>
        </authorList>
    </citation>
    <scope>NUCLEOTIDE SEQUENCE [LARGE SCALE GENOMIC DNA]</scope>
</reference>
<proteinExistence type="inferred from homology"/>
<comment type="subcellular location">
    <subcellularLocation>
        <location evidence="1">Nucleus</location>
    </subcellularLocation>
</comment>
<evidence type="ECO:0000256" key="4">
    <source>
        <dbReference type="ARBA" id="ARBA00022664"/>
    </source>
</evidence>
<evidence type="ECO:0000256" key="8">
    <source>
        <dbReference type="ARBA" id="ARBA00023242"/>
    </source>
</evidence>
<dbReference type="Gene3D" id="3.30.460.10">
    <property type="entry name" value="Beta Polymerase, domain 2"/>
    <property type="match status" value="1"/>
</dbReference>
<evidence type="ECO:0000256" key="5">
    <source>
        <dbReference type="ARBA" id="ARBA00022679"/>
    </source>
</evidence>
<gene>
    <name evidence="11" type="ORF">MENT_LOCUS21275</name>
</gene>
<dbReference type="SUPFAM" id="SSF81301">
    <property type="entry name" value="Nucleotidyltransferase"/>
    <property type="match status" value="1"/>
</dbReference>
<evidence type="ECO:0000256" key="9">
    <source>
        <dbReference type="ARBA" id="ARBA00048830"/>
    </source>
</evidence>
<keyword evidence="4" id="KW-0507">mRNA processing</keyword>
<organism evidence="11 12">
    <name type="scientific">Meloidogyne enterolobii</name>
    <name type="common">Root-knot nematode worm</name>
    <name type="synonym">Meloidogyne mayaguensis</name>
    <dbReference type="NCBI Taxonomy" id="390850"/>
    <lineage>
        <taxon>Eukaryota</taxon>
        <taxon>Metazoa</taxon>
        <taxon>Ecdysozoa</taxon>
        <taxon>Nematoda</taxon>
        <taxon>Chromadorea</taxon>
        <taxon>Rhabditida</taxon>
        <taxon>Tylenchina</taxon>
        <taxon>Tylenchomorpha</taxon>
        <taxon>Tylenchoidea</taxon>
        <taxon>Meloidogynidae</taxon>
        <taxon>Meloidogyninae</taxon>
        <taxon>Meloidogyne</taxon>
    </lineage>
</organism>
<evidence type="ECO:0000313" key="12">
    <source>
        <dbReference type="Proteomes" id="UP000580250"/>
    </source>
</evidence>
<keyword evidence="6" id="KW-0547">Nucleotide-binding</keyword>
<evidence type="ECO:0000256" key="1">
    <source>
        <dbReference type="ARBA" id="ARBA00004123"/>
    </source>
</evidence>
<dbReference type="PANTHER" id="PTHR10682:SF10">
    <property type="entry name" value="POLYNUCLEOTIDE ADENYLYLTRANSFERASE"/>
    <property type="match status" value="1"/>
</dbReference>
<comment type="similarity">
    <text evidence="2">Belongs to the poly(A) polymerase family.</text>
</comment>
<dbReference type="Proteomes" id="UP000580250">
    <property type="component" value="Unassembled WGS sequence"/>
</dbReference>
<evidence type="ECO:0000256" key="2">
    <source>
        <dbReference type="ARBA" id="ARBA00010912"/>
    </source>
</evidence>
<evidence type="ECO:0000256" key="7">
    <source>
        <dbReference type="ARBA" id="ARBA00022840"/>
    </source>
</evidence>
<dbReference type="GO" id="GO:0006397">
    <property type="term" value="P:mRNA processing"/>
    <property type="evidence" value="ECO:0007669"/>
    <property type="project" value="UniProtKB-KW"/>
</dbReference>
<feature type="domain" description="Poly(A) polymerase central" evidence="10">
    <location>
        <begin position="163"/>
        <end position="240"/>
    </location>
</feature>
<sequence length="508" mass="60162">MLEVNTKNSDIDAIYVVKENTKYFYDEERGEENLHNDETKQLISRATQFFGLLNSKCLDNKEENCSDQSFFCYLCLQEKVNNLKRIRETRVPLLKFEFYGIDIDISYVQIPEEIKNNKNWMDEALNNAMNNSLGRVFPLSGYKSNLIIKELLPKEEVKKIKIFRSALILLKIWAKNNFIYGNQFGFLSGTSMLIMLTKIYLLYPNTCSVLVILDRFFLTFLTWNWPRPFLIGTIDDSLIHSWRIDTELFAREITFLNKQGIEEDWVDVNKRDKIYIKIETEKLKENEKGNIERLENHSKLIMPILTPAYPQQSSAFNVNYSTMKIIKQTVIQGLKGIRQIRRQSSTNFNEGLKQWIKGVDFVDKYNHFVTIICVGIDKNIGEDFCNFVKNRIRVELVLSLEEYPKLEYSHISPNKSKKGKCEKRLIAGKKFKKFWEDNWCKQWIVGLNMPELFNYSNKEKISLNYYFLKFIKKIKGKYIKHRKIERTNVAIHLRYTDIHEAKKFWGDN</sequence>
<dbReference type="SUPFAM" id="SSF81631">
    <property type="entry name" value="PAP/OAS1 substrate-binding domain"/>
    <property type="match status" value="1"/>
</dbReference>
<dbReference type="SUPFAM" id="SSF55003">
    <property type="entry name" value="PAP/Archaeal CCA-adding enzyme, C-terminal domain"/>
    <property type="match status" value="1"/>
</dbReference>
<dbReference type="InterPro" id="IPR043519">
    <property type="entry name" value="NT_sf"/>
</dbReference>
<dbReference type="GO" id="GO:1990817">
    <property type="term" value="F:poly(A) RNA polymerase activity"/>
    <property type="evidence" value="ECO:0007669"/>
    <property type="project" value="UniProtKB-EC"/>
</dbReference>
<keyword evidence="5" id="KW-0808">Transferase</keyword>
<keyword evidence="7" id="KW-0067">ATP-binding</keyword>
<dbReference type="InterPro" id="IPR011068">
    <property type="entry name" value="NuclTrfase_I-like_C"/>
</dbReference>
<comment type="catalytic activity">
    <reaction evidence="9">
        <text>RNA(n) + ATP = RNA(n)-3'-adenine ribonucleotide + diphosphate</text>
        <dbReference type="Rhea" id="RHEA:11332"/>
        <dbReference type="Rhea" id="RHEA-COMP:14527"/>
        <dbReference type="Rhea" id="RHEA-COMP:17347"/>
        <dbReference type="ChEBI" id="CHEBI:30616"/>
        <dbReference type="ChEBI" id="CHEBI:33019"/>
        <dbReference type="ChEBI" id="CHEBI:140395"/>
        <dbReference type="ChEBI" id="CHEBI:173115"/>
        <dbReference type="EC" id="2.7.7.19"/>
    </reaction>
</comment>
<dbReference type="Gene3D" id="1.10.1410.10">
    <property type="match status" value="1"/>
</dbReference>
<dbReference type="Gene3D" id="3.30.70.590">
    <property type="entry name" value="Poly(A) polymerase predicted RNA binding domain"/>
    <property type="match status" value="1"/>
</dbReference>